<gene>
    <name evidence="1" type="ORF">GRI42_03255</name>
</gene>
<dbReference type="AlphaFoldDB" id="A0A844XZI4"/>
<evidence type="ECO:0000313" key="1">
    <source>
        <dbReference type="EMBL" id="MXO50318.1"/>
    </source>
</evidence>
<dbReference type="EMBL" id="WTYF01000004">
    <property type="protein sequence ID" value="MXO50318.1"/>
    <property type="molecule type" value="Genomic_DNA"/>
</dbReference>
<dbReference type="Pfam" id="PF14367">
    <property type="entry name" value="DUF4411"/>
    <property type="match status" value="1"/>
</dbReference>
<protein>
    <submittedName>
        <fullName evidence="1">DUF4411 family protein</fullName>
    </submittedName>
</protein>
<accession>A0A844XZI4</accession>
<dbReference type="InterPro" id="IPR016541">
    <property type="entry name" value="UCP008505"/>
</dbReference>
<evidence type="ECO:0000313" key="2">
    <source>
        <dbReference type="Proteomes" id="UP000444185"/>
    </source>
</evidence>
<dbReference type="Proteomes" id="UP000444185">
    <property type="component" value="Unassembled WGS sequence"/>
</dbReference>
<sequence length="155" mass="17759">MYVFDTSPLSTLFRNYYRSRFPSLWDRFDGLVAENRIVSTRECKHECNDGPVEALRAWTEEQDAFFHTPGAAEGTYVGLIYSVPHFQQNIEQRKLLKGGRNADPFVIAKAGTDGRTVVTMEEFKPNGAKIPNICAYFGVECVSLEQFMEREGWEF</sequence>
<reference evidence="1 2" key="1">
    <citation type="submission" date="2019-12" db="EMBL/GenBank/DDBJ databases">
        <title>Genomic-based taxomic classification of the family Erythrobacteraceae.</title>
        <authorList>
            <person name="Xu L."/>
        </authorList>
    </citation>
    <scope>NUCLEOTIDE SEQUENCE [LARGE SCALE GENOMIC DNA]</scope>
    <source>
        <strain evidence="1 2">DSM 16225</strain>
    </source>
</reference>
<keyword evidence="2" id="KW-1185">Reference proteome</keyword>
<dbReference type="CDD" id="cd18711">
    <property type="entry name" value="PIN_VapC-like_DUF411"/>
    <property type="match status" value="1"/>
</dbReference>
<name>A0A844XZI4_9SPHN</name>
<dbReference type="RefSeq" id="WP_160606877.1">
    <property type="nucleotide sequence ID" value="NZ_WTYF01000004.1"/>
</dbReference>
<organism evidence="1 2">
    <name type="scientific">Qipengyuania gaetbuli</name>
    <dbReference type="NCBI Taxonomy" id="266952"/>
    <lineage>
        <taxon>Bacteria</taxon>
        <taxon>Pseudomonadati</taxon>
        <taxon>Pseudomonadota</taxon>
        <taxon>Alphaproteobacteria</taxon>
        <taxon>Sphingomonadales</taxon>
        <taxon>Erythrobacteraceae</taxon>
        <taxon>Qipengyuania</taxon>
    </lineage>
</organism>
<dbReference type="PIRSF" id="PIRSF008505">
    <property type="entry name" value="UCP008505"/>
    <property type="match status" value="1"/>
</dbReference>
<comment type="caution">
    <text evidence="1">The sequence shown here is derived from an EMBL/GenBank/DDBJ whole genome shotgun (WGS) entry which is preliminary data.</text>
</comment>
<dbReference type="OrthoDB" id="338425at2"/>
<proteinExistence type="predicted"/>